<feature type="domain" description="Type I restriction modification DNA specificity" evidence="4">
    <location>
        <begin position="40"/>
        <end position="182"/>
    </location>
</feature>
<dbReference type="RefSeq" id="WP_104507219.1">
    <property type="nucleotide sequence ID" value="NZ_JACIGC010000016.1"/>
</dbReference>
<dbReference type="PANTHER" id="PTHR30408">
    <property type="entry name" value="TYPE-1 RESTRICTION ENZYME ECOKI SPECIFICITY PROTEIN"/>
    <property type="match status" value="1"/>
</dbReference>
<organism evidence="5 6">
    <name type="scientific">Rhodoblastus sphagnicola</name>
    <dbReference type="NCBI Taxonomy" id="333368"/>
    <lineage>
        <taxon>Bacteria</taxon>
        <taxon>Pseudomonadati</taxon>
        <taxon>Pseudomonadota</taxon>
        <taxon>Alphaproteobacteria</taxon>
        <taxon>Hyphomicrobiales</taxon>
        <taxon>Rhodoblastaceae</taxon>
        <taxon>Rhodoblastus</taxon>
    </lineage>
</organism>
<keyword evidence="2" id="KW-0680">Restriction system</keyword>
<protein>
    <recommendedName>
        <fullName evidence="4">Type I restriction modification DNA specificity domain-containing protein</fullName>
    </recommendedName>
</protein>
<gene>
    <name evidence="5" type="ORF">CCR94_07280</name>
</gene>
<name>A0A2S6NBJ9_9HYPH</name>
<dbReference type="SUPFAM" id="SSF116734">
    <property type="entry name" value="DNA methylase specificity domain"/>
    <property type="match status" value="2"/>
</dbReference>
<keyword evidence="3" id="KW-0238">DNA-binding</keyword>
<keyword evidence="6" id="KW-1185">Reference proteome</keyword>
<dbReference type="InterPro" id="IPR044946">
    <property type="entry name" value="Restrct_endonuc_typeI_TRD_sf"/>
</dbReference>
<sequence>MPGELPQGWTTARFRDAMRLEERREQIDPNRTYKLLGVRWYGNGAFLREERLGEGLSAQHIYRVQPGDVIYNRLFAWKGAFGLVGDNLAGCYVSNEFPLFAARQDCVDPQFLLRILKHPRTSERANAFSTGTTSISRNRLGEDDFLHFPLNLPPLAEQRSIAEVLLALEDTIAAMGELIRAIANAKHATMRELLTLGIRRTKAPLKKLPNRWVLGRITEGVTHIACDWDLVTLTKVAKLESGHTPSRDQPDYWGGDIPWLSLADTDALEALEVDQTSEYVTSKGIAHSSARILPKDTVVFSRTATVGKATRMKIPMATSQDFANWICGPTLLPAYLVQVFRHMGREWERLQEGSTHQTIYMPVFKKLQILQPPKIEQQKIAEIGEAFDHRISCERAALAGLLHNRAALSQELLSGRLRLPESIVARHRDKPEQAA</sequence>
<dbReference type="EMBL" id="NHSJ01000045">
    <property type="protein sequence ID" value="PPQ32002.1"/>
    <property type="molecule type" value="Genomic_DNA"/>
</dbReference>
<accession>A0A2S6NBJ9</accession>
<feature type="domain" description="Type I restriction modification DNA specificity" evidence="4">
    <location>
        <begin position="227"/>
        <end position="396"/>
    </location>
</feature>
<evidence type="ECO:0000256" key="3">
    <source>
        <dbReference type="ARBA" id="ARBA00023125"/>
    </source>
</evidence>
<evidence type="ECO:0000256" key="2">
    <source>
        <dbReference type="ARBA" id="ARBA00022747"/>
    </source>
</evidence>
<dbReference type="InterPro" id="IPR000055">
    <property type="entry name" value="Restrct_endonuc_typeI_TRD"/>
</dbReference>
<dbReference type="GO" id="GO:0003677">
    <property type="term" value="F:DNA binding"/>
    <property type="evidence" value="ECO:0007669"/>
    <property type="project" value="UniProtKB-KW"/>
</dbReference>
<evidence type="ECO:0000259" key="4">
    <source>
        <dbReference type="Pfam" id="PF01420"/>
    </source>
</evidence>
<comment type="similarity">
    <text evidence="1">Belongs to the type-I restriction system S methylase family.</text>
</comment>
<evidence type="ECO:0000256" key="1">
    <source>
        <dbReference type="ARBA" id="ARBA00010923"/>
    </source>
</evidence>
<dbReference type="Pfam" id="PF01420">
    <property type="entry name" value="Methylase_S"/>
    <property type="match status" value="2"/>
</dbReference>
<dbReference type="InterPro" id="IPR052021">
    <property type="entry name" value="Type-I_RS_S_subunit"/>
</dbReference>
<dbReference type="CDD" id="cd17248">
    <property type="entry name" value="RMtype1_S_AmiI-TRD2-CR2_like"/>
    <property type="match status" value="1"/>
</dbReference>
<comment type="caution">
    <text evidence="5">The sequence shown here is derived from an EMBL/GenBank/DDBJ whole genome shotgun (WGS) entry which is preliminary data.</text>
</comment>
<evidence type="ECO:0000313" key="5">
    <source>
        <dbReference type="EMBL" id="PPQ32002.1"/>
    </source>
</evidence>
<dbReference type="Gene3D" id="3.90.220.20">
    <property type="entry name" value="DNA methylase specificity domains"/>
    <property type="match status" value="2"/>
</dbReference>
<reference evidence="5 6" key="1">
    <citation type="journal article" date="2018" name="Arch. Microbiol.">
        <title>New insights into the metabolic potential of the phototrophic purple bacterium Rhodopila globiformis DSM 161(T) from its draft genome sequence and evidence for a vanadium-dependent nitrogenase.</title>
        <authorList>
            <person name="Imhoff J.F."/>
            <person name="Rahn T."/>
            <person name="Kunzel S."/>
            <person name="Neulinger S.C."/>
        </authorList>
    </citation>
    <scope>NUCLEOTIDE SEQUENCE [LARGE SCALE GENOMIC DNA]</scope>
    <source>
        <strain evidence="5 6">DSM 16996</strain>
    </source>
</reference>
<dbReference type="PANTHER" id="PTHR30408:SF12">
    <property type="entry name" value="TYPE I RESTRICTION ENZYME MJAVIII SPECIFICITY SUBUNIT"/>
    <property type="match status" value="1"/>
</dbReference>
<dbReference type="OrthoDB" id="164285at2"/>
<dbReference type="Proteomes" id="UP000239089">
    <property type="component" value="Unassembled WGS sequence"/>
</dbReference>
<dbReference type="GO" id="GO:0009307">
    <property type="term" value="P:DNA restriction-modification system"/>
    <property type="evidence" value="ECO:0007669"/>
    <property type="project" value="UniProtKB-KW"/>
</dbReference>
<evidence type="ECO:0000313" key="6">
    <source>
        <dbReference type="Proteomes" id="UP000239089"/>
    </source>
</evidence>
<proteinExistence type="inferred from homology"/>
<dbReference type="AlphaFoldDB" id="A0A2S6NBJ9"/>